<reference evidence="11 12" key="1">
    <citation type="submission" date="2016-11" db="EMBL/GenBank/DDBJ databases">
        <authorList>
            <person name="Varghese N."/>
            <person name="Submissions S."/>
        </authorList>
    </citation>
    <scope>NUCLEOTIDE SEQUENCE [LARGE SCALE GENOMIC DNA]</scope>
    <source>
        <strain evidence="11 12">DSM 20664</strain>
    </source>
</reference>
<dbReference type="InterPro" id="IPR050388">
    <property type="entry name" value="ABC_Ni/Peptide_Import"/>
</dbReference>
<evidence type="ECO:0000256" key="8">
    <source>
        <dbReference type="ARBA" id="ARBA00022967"/>
    </source>
</evidence>
<keyword evidence="3" id="KW-0813">Transport</keyword>
<evidence type="ECO:0000313" key="11">
    <source>
        <dbReference type="EMBL" id="SIN67474.1"/>
    </source>
</evidence>
<organism evidence="11 12">
    <name type="scientific">Acetomicrobium flavidum</name>
    <dbReference type="NCBI Taxonomy" id="49896"/>
    <lineage>
        <taxon>Bacteria</taxon>
        <taxon>Thermotogati</taxon>
        <taxon>Synergistota</taxon>
        <taxon>Synergistia</taxon>
        <taxon>Synergistales</taxon>
        <taxon>Acetomicrobiaceae</taxon>
        <taxon>Acetomicrobium</taxon>
    </lineage>
</organism>
<dbReference type="RefSeq" id="WP_074199514.1">
    <property type="nucleotide sequence ID" value="NZ_FSQZ01000001.1"/>
</dbReference>
<proteinExistence type="inferred from homology"/>
<keyword evidence="4" id="KW-1003">Cell membrane</keyword>
<evidence type="ECO:0000256" key="3">
    <source>
        <dbReference type="ARBA" id="ARBA00022448"/>
    </source>
</evidence>
<dbReference type="PROSITE" id="PS50893">
    <property type="entry name" value="ABC_TRANSPORTER_2"/>
    <property type="match status" value="1"/>
</dbReference>
<dbReference type="PANTHER" id="PTHR43297">
    <property type="entry name" value="OLIGOPEPTIDE TRANSPORT ATP-BINDING PROTEIN APPD"/>
    <property type="match status" value="1"/>
</dbReference>
<comment type="similarity">
    <text evidence="2">Belongs to the ABC transporter superfamily.</text>
</comment>
<protein>
    <submittedName>
        <fullName evidence="11">Peptide/nickel transport system ATP-binding protein</fullName>
    </submittedName>
</protein>
<keyword evidence="5" id="KW-0997">Cell inner membrane</keyword>
<dbReference type="Gene3D" id="3.40.50.300">
    <property type="entry name" value="P-loop containing nucleotide triphosphate hydrolases"/>
    <property type="match status" value="1"/>
</dbReference>
<keyword evidence="7 11" id="KW-0067">ATP-binding</keyword>
<dbReference type="InterPro" id="IPR003593">
    <property type="entry name" value="AAA+_ATPase"/>
</dbReference>
<feature type="domain" description="ABC transporter" evidence="10">
    <location>
        <begin position="2"/>
        <end position="246"/>
    </location>
</feature>
<sequence>MMRISSLSATYPNGFNAVKKADLKLSSGEILALVGESGSGKSTLIYASLGLLPKGSSVSGKVFFDDIEFFALPKEGQRKIRWKKVSLVLQGTMSSFTPVLTIKRQFLEAMEEHLSLTPGEATAKAVELLEEVGLEGNFLARYPHEMSGGQKQRCAIAMALCCDPDYLLADEPTTALDVITQAEIMNLLKGIAKRRNMGILMVTHDLALASSTADEICVMYQGCTIETERSDIIIKSPKQPHTIALVRSLSMMEE</sequence>
<evidence type="ECO:0000256" key="4">
    <source>
        <dbReference type="ARBA" id="ARBA00022475"/>
    </source>
</evidence>
<evidence type="ECO:0000313" key="12">
    <source>
        <dbReference type="Proteomes" id="UP000185093"/>
    </source>
</evidence>
<dbReference type="Proteomes" id="UP000185093">
    <property type="component" value="Unassembled WGS sequence"/>
</dbReference>
<dbReference type="EMBL" id="FSQZ01000001">
    <property type="protein sequence ID" value="SIN67474.1"/>
    <property type="molecule type" value="Genomic_DNA"/>
</dbReference>
<dbReference type="InterPro" id="IPR003439">
    <property type="entry name" value="ABC_transporter-like_ATP-bd"/>
</dbReference>
<dbReference type="SMART" id="SM00382">
    <property type="entry name" value="AAA"/>
    <property type="match status" value="1"/>
</dbReference>
<dbReference type="SUPFAM" id="SSF52540">
    <property type="entry name" value="P-loop containing nucleoside triphosphate hydrolases"/>
    <property type="match status" value="1"/>
</dbReference>
<dbReference type="InterPro" id="IPR027417">
    <property type="entry name" value="P-loop_NTPase"/>
</dbReference>
<dbReference type="PANTHER" id="PTHR43297:SF14">
    <property type="entry name" value="ATPASE AAA-TYPE CORE DOMAIN-CONTAINING PROTEIN"/>
    <property type="match status" value="1"/>
</dbReference>
<keyword evidence="12" id="KW-1185">Reference proteome</keyword>
<evidence type="ECO:0000256" key="2">
    <source>
        <dbReference type="ARBA" id="ARBA00005417"/>
    </source>
</evidence>
<comment type="subcellular location">
    <subcellularLocation>
        <location evidence="1">Cell membrane</location>
        <topology evidence="1">Peripheral membrane protein</topology>
    </subcellularLocation>
</comment>
<evidence type="ECO:0000256" key="5">
    <source>
        <dbReference type="ARBA" id="ARBA00022519"/>
    </source>
</evidence>
<keyword evidence="9" id="KW-0472">Membrane</keyword>
<evidence type="ECO:0000256" key="6">
    <source>
        <dbReference type="ARBA" id="ARBA00022741"/>
    </source>
</evidence>
<dbReference type="CDD" id="cd03257">
    <property type="entry name" value="ABC_NikE_OppD_transporters"/>
    <property type="match status" value="1"/>
</dbReference>
<keyword evidence="8" id="KW-1278">Translocase</keyword>
<keyword evidence="6" id="KW-0547">Nucleotide-binding</keyword>
<gene>
    <name evidence="11" type="ORF">SAMN05444368_1062</name>
</gene>
<dbReference type="Pfam" id="PF00005">
    <property type="entry name" value="ABC_tran"/>
    <property type="match status" value="1"/>
</dbReference>
<evidence type="ECO:0000256" key="1">
    <source>
        <dbReference type="ARBA" id="ARBA00004202"/>
    </source>
</evidence>
<dbReference type="GO" id="GO:0005524">
    <property type="term" value="F:ATP binding"/>
    <property type="evidence" value="ECO:0007669"/>
    <property type="project" value="UniProtKB-KW"/>
</dbReference>
<name>A0ABY1JD37_9BACT</name>
<evidence type="ECO:0000256" key="9">
    <source>
        <dbReference type="ARBA" id="ARBA00023136"/>
    </source>
</evidence>
<comment type="caution">
    <text evidence="11">The sequence shown here is derived from an EMBL/GenBank/DDBJ whole genome shotgun (WGS) entry which is preliminary data.</text>
</comment>
<evidence type="ECO:0000256" key="7">
    <source>
        <dbReference type="ARBA" id="ARBA00022840"/>
    </source>
</evidence>
<accession>A0ABY1JD37</accession>
<evidence type="ECO:0000259" key="10">
    <source>
        <dbReference type="PROSITE" id="PS50893"/>
    </source>
</evidence>